<accession>K0RKG1</accession>
<keyword evidence="3" id="KW-1185">Reference proteome</keyword>
<proteinExistence type="predicted"/>
<reference evidence="2 3" key="1">
    <citation type="journal article" date="2012" name="Genome Biol.">
        <title>Genome and low-iron response of an oceanic diatom adapted to chronic iron limitation.</title>
        <authorList>
            <person name="Lommer M."/>
            <person name="Specht M."/>
            <person name="Roy A.S."/>
            <person name="Kraemer L."/>
            <person name="Andreson R."/>
            <person name="Gutowska M.A."/>
            <person name="Wolf J."/>
            <person name="Bergner S.V."/>
            <person name="Schilhabel M.B."/>
            <person name="Klostermeier U.C."/>
            <person name="Beiko R.G."/>
            <person name="Rosenstiel P."/>
            <person name="Hippler M."/>
            <person name="Laroche J."/>
        </authorList>
    </citation>
    <scope>NUCLEOTIDE SEQUENCE [LARGE SCALE GENOMIC DNA]</scope>
    <source>
        <strain evidence="2 3">CCMP1005</strain>
    </source>
</reference>
<evidence type="ECO:0000256" key="1">
    <source>
        <dbReference type="SAM" id="MobiDB-lite"/>
    </source>
</evidence>
<feature type="region of interest" description="Disordered" evidence="1">
    <location>
        <begin position="13"/>
        <end position="133"/>
    </location>
</feature>
<name>K0RKG1_THAOC</name>
<gene>
    <name evidence="2" type="ORF">THAOC_27921</name>
</gene>
<feature type="compositionally biased region" description="Basic and acidic residues" evidence="1">
    <location>
        <begin position="60"/>
        <end position="72"/>
    </location>
</feature>
<protein>
    <submittedName>
        <fullName evidence="2">Uncharacterized protein</fullName>
    </submittedName>
</protein>
<dbReference type="EMBL" id="AGNL01039264">
    <property type="protein sequence ID" value="EJK52774.1"/>
    <property type="molecule type" value="Genomic_DNA"/>
</dbReference>
<evidence type="ECO:0000313" key="3">
    <source>
        <dbReference type="Proteomes" id="UP000266841"/>
    </source>
</evidence>
<sequence length="133" mass="13934">DVSGHLCRSEAAAWGPSLSASEAEVTASSVEPSDPKSRWAFSFRLPVTPVRCGPAGTTGRGERGRGPVAHERPGRRRARPGERRAPRQGPQSHRRGGRPPGAEPRHAGGGGGGDGAGPGGQHRFFHPEQPRSV</sequence>
<dbReference type="AlphaFoldDB" id="K0RKG1"/>
<dbReference type="Proteomes" id="UP000266841">
    <property type="component" value="Unassembled WGS sequence"/>
</dbReference>
<feature type="compositionally biased region" description="Low complexity" evidence="1">
    <location>
        <begin position="17"/>
        <end position="32"/>
    </location>
</feature>
<feature type="non-terminal residue" evidence="2">
    <location>
        <position position="1"/>
    </location>
</feature>
<organism evidence="2 3">
    <name type="scientific">Thalassiosira oceanica</name>
    <name type="common">Marine diatom</name>
    <dbReference type="NCBI Taxonomy" id="159749"/>
    <lineage>
        <taxon>Eukaryota</taxon>
        <taxon>Sar</taxon>
        <taxon>Stramenopiles</taxon>
        <taxon>Ochrophyta</taxon>
        <taxon>Bacillariophyta</taxon>
        <taxon>Coscinodiscophyceae</taxon>
        <taxon>Thalassiosirophycidae</taxon>
        <taxon>Thalassiosirales</taxon>
        <taxon>Thalassiosiraceae</taxon>
        <taxon>Thalassiosira</taxon>
    </lineage>
</organism>
<feature type="compositionally biased region" description="Gly residues" evidence="1">
    <location>
        <begin position="107"/>
        <end position="120"/>
    </location>
</feature>
<comment type="caution">
    <text evidence="2">The sequence shown here is derived from an EMBL/GenBank/DDBJ whole genome shotgun (WGS) entry which is preliminary data.</text>
</comment>
<evidence type="ECO:0000313" key="2">
    <source>
        <dbReference type="EMBL" id="EJK52774.1"/>
    </source>
</evidence>